<protein>
    <submittedName>
        <fullName evidence="1">Uncharacterized protein</fullName>
    </submittedName>
</protein>
<keyword evidence="2" id="KW-1185">Reference proteome</keyword>
<comment type="caution">
    <text evidence="1">The sequence shown here is derived from an EMBL/GenBank/DDBJ whole genome shotgun (WGS) entry which is preliminary data.</text>
</comment>
<accession>A0ACB9QR04</accession>
<proteinExistence type="predicted"/>
<evidence type="ECO:0000313" key="1">
    <source>
        <dbReference type="EMBL" id="KAI4368885.1"/>
    </source>
</evidence>
<reference evidence="2" key="1">
    <citation type="journal article" date="2023" name="Front. Plant Sci.">
        <title>Chromosomal-level genome assembly of Melastoma candidum provides insights into trichome evolution.</title>
        <authorList>
            <person name="Zhong Y."/>
            <person name="Wu W."/>
            <person name="Sun C."/>
            <person name="Zou P."/>
            <person name="Liu Y."/>
            <person name="Dai S."/>
            <person name="Zhou R."/>
        </authorList>
    </citation>
    <scope>NUCLEOTIDE SEQUENCE [LARGE SCALE GENOMIC DNA]</scope>
</reference>
<evidence type="ECO:0000313" key="2">
    <source>
        <dbReference type="Proteomes" id="UP001057402"/>
    </source>
</evidence>
<dbReference type="Proteomes" id="UP001057402">
    <property type="component" value="Chromosome 5"/>
</dbReference>
<dbReference type="EMBL" id="CM042884">
    <property type="protein sequence ID" value="KAI4368885.1"/>
    <property type="molecule type" value="Genomic_DNA"/>
</dbReference>
<sequence length="82" mass="8869">MIVEVEILSFSKSLIGGMNEHRKNASLNTGSCCGKSYPCFKGSRLLLTELKLFSLISTGAVFSGPDHTSFLPFVRPSLIAAF</sequence>
<gene>
    <name evidence="1" type="ORF">MLD38_017392</name>
</gene>
<organism evidence="1 2">
    <name type="scientific">Melastoma candidum</name>
    <dbReference type="NCBI Taxonomy" id="119954"/>
    <lineage>
        <taxon>Eukaryota</taxon>
        <taxon>Viridiplantae</taxon>
        <taxon>Streptophyta</taxon>
        <taxon>Embryophyta</taxon>
        <taxon>Tracheophyta</taxon>
        <taxon>Spermatophyta</taxon>
        <taxon>Magnoliopsida</taxon>
        <taxon>eudicotyledons</taxon>
        <taxon>Gunneridae</taxon>
        <taxon>Pentapetalae</taxon>
        <taxon>rosids</taxon>
        <taxon>malvids</taxon>
        <taxon>Myrtales</taxon>
        <taxon>Melastomataceae</taxon>
        <taxon>Melastomatoideae</taxon>
        <taxon>Melastomateae</taxon>
        <taxon>Melastoma</taxon>
    </lineage>
</organism>
<name>A0ACB9QR04_9MYRT</name>